<dbReference type="EMBL" id="AP017312">
    <property type="protein sequence ID" value="BAU27307.1"/>
    <property type="molecule type" value="Genomic_DNA"/>
</dbReference>
<evidence type="ECO:0000313" key="4">
    <source>
        <dbReference type="Proteomes" id="UP000217696"/>
    </source>
</evidence>
<protein>
    <submittedName>
        <fullName evidence="3">Uncharacterized protein</fullName>
    </submittedName>
</protein>
<proteinExistence type="predicted"/>
<dbReference type="InterPro" id="IPR015402">
    <property type="entry name" value="DUF1980"/>
</dbReference>
<gene>
    <name evidence="3" type="ORF">CB4_01481</name>
</gene>
<dbReference type="NCBIfam" id="TIGR03943">
    <property type="entry name" value="TIGR03943 family putative permease subunit"/>
    <property type="match status" value="1"/>
</dbReference>
<evidence type="ECO:0000259" key="2">
    <source>
        <dbReference type="Pfam" id="PF21537"/>
    </source>
</evidence>
<organism evidence="3 4">
    <name type="scientific">Aneurinibacillus soli</name>
    <dbReference type="NCBI Taxonomy" id="1500254"/>
    <lineage>
        <taxon>Bacteria</taxon>
        <taxon>Bacillati</taxon>
        <taxon>Bacillota</taxon>
        <taxon>Bacilli</taxon>
        <taxon>Bacillales</taxon>
        <taxon>Paenibacillaceae</taxon>
        <taxon>Aneurinibacillus group</taxon>
        <taxon>Aneurinibacillus</taxon>
    </lineage>
</organism>
<keyword evidence="4" id="KW-1185">Reference proteome</keyword>
<dbReference type="InterPro" id="IPR052955">
    <property type="entry name" value="UPF0703_membrane_permease"/>
</dbReference>
<dbReference type="AlphaFoldDB" id="A0A0U4WEZ5"/>
<dbReference type="InterPro" id="IPR048447">
    <property type="entry name" value="DUF1980_C"/>
</dbReference>
<dbReference type="Pfam" id="PF21537">
    <property type="entry name" value="DUF1980_C"/>
    <property type="match status" value="1"/>
</dbReference>
<feature type="domain" description="DUF1980" evidence="1">
    <location>
        <begin position="16"/>
        <end position="113"/>
    </location>
</feature>
<dbReference type="PANTHER" id="PTHR40047:SF1">
    <property type="entry name" value="UPF0703 PROTEIN YCGQ"/>
    <property type="match status" value="1"/>
</dbReference>
<dbReference type="OrthoDB" id="9770408at2"/>
<reference evidence="3 4" key="1">
    <citation type="submission" date="2015-12" db="EMBL/GenBank/DDBJ databases">
        <title>Genome sequence of Aneurinibacillus soli.</title>
        <authorList>
            <person name="Lee J.S."/>
            <person name="Lee K.C."/>
            <person name="Kim K.K."/>
            <person name="Lee B.W."/>
        </authorList>
    </citation>
    <scope>NUCLEOTIDE SEQUENCE [LARGE SCALE GENOMIC DNA]</scope>
    <source>
        <strain evidence="3 4">CB4</strain>
    </source>
</reference>
<evidence type="ECO:0000259" key="1">
    <source>
        <dbReference type="Pfam" id="PF09323"/>
    </source>
</evidence>
<dbReference type="KEGG" id="asoc:CB4_01481"/>
<dbReference type="Pfam" id="PF09323">
    <property type="entry name" value="DUF1980"/>
    <property type="match status" value="1"/>
</dbReference>
<evidence type="ECO:0000313" key="3">
    <source>
        <dbReference type="EMBL" id="BAU27307.1"/>
    </source>
</evidence>
<dbReference type="InterPro" id="IPR048493">
    <property type="entry name" value="DUF1980_N"/>
</dbReference>
<accession>A0A0U4WEZ5</accession>
<dbReference type="PANTHER" id="PTHR40047">
    <property type="entry name" value="UPF0703 PROTEIN YCGQ"/>
    <property type="match status" value="1"/>
</dbReference>
<name>A0A0U4WEZ5_9BACL</name>
<feature type="domain" description="DUF1980" evidence="2">
    <location>
        <begin position="139"/>
        <end position="263"/>
    </location>
</feature>
<dbReference type="Proteomes" id="UP000217696">
    <property type="component" value="Chromosome"/>
</dbReference>
<sequence length="278" mass="31019">MGEQHNMRIDVGRFGQGMILLTLSLYIWELLYTGEITRFVAPLFSALLIGILPVLMLLVLYAFATLRLPGEKRGCSCCLKKERPSLSVTWLLVMIPAVLGICLPPPPLGTAILPQSPVVSAKSASLPLPLAQVRTGERTVRDLSWTDFTEDFYQKEVTYEHHPYRVTGIVYHPPGWLPERFVVMRYMITCCAADATPLGIAVEVTGGDQLKNNEWIEVEGMIRRTTLPQADILVPLAWTYGQKEQPLLQADGIRHIQAPKDPYLTAPLVNLTPAKETK</sequence>
<dbReference type="RefSeq" id="WP_096464531.1">
    <property type="nucleotide sequence ID" value="NZ_AP017312.1"/>
</dbReference>